<dbReference type="InterPro" id="IPR029062">
    <property type="entry name" value="Class_I_gatase-like"/>
</dbReference>
<dbReference type="InterPro" id="IPR017926">
    <property type="entry name" value="GATASE"/>
</dbReference>
<dbReference type="PRINTS" id="PR00096">
    <property type="entry name" value="GATASE"/>
</dbReference>
<evidence type="ECO:0000256" key="5">
    <source>
        <dbReference type="ARBA" id="ARBA00022840"/>
    </source>
</evidence>
<evidence type="ECO:0000256" key="7">
    <source>
        <dbReference type="ARBA" id="ARBA00048816"/>
    </source>
</evidence>
<feature type="binding site" evidence="8">
    <location>
        <position position="237"/>
    </location>
    <ligand>
        <name>L-glutamine</name>
        <dbReference type="ChEBI" id="CHEBI:58359"/>
    </ligand>
</feature>
<evidence type="ECO:0000256" key="8">
    <source>
        <dbReference type="HAMAP-Rule" id="MF_01209"/>
    </source>
</evidence>
<feature type="binding site" evidence="8">
    <location>
        <position position="46"/>
    </location>
    <ligand>
        <name>L-glutamine</name>
        <dbReference type="ChEBI" id="CHEBI:58359"/>
    </ligand>
</feature>
<dbReference type="GO" id="GO:0044205">
    <property type="term" value="P:'de novo' UMP biosynthetic process"/>
    <property type="evidence" value="ECO:0007669"/>
    <property type="project" value="UniProtKB-UniRule"/>
</dbReference>
<dbReference type="GO" id="GO:0005524">
    <property type="term" value="F:ATP binding"/>
    <property type="evidence" value="ECO:0007669"/>
    <property type="project" value="UniProtKB-UniRule"/>
</dbReference>
<dbReference type="GO" id="GO:0006526">
    <property type="term" value="P:L-arginine biosynthetic process"/>
    <property type="evidence" value="ECO:0007669"/>
    <property type="project" value="UniProtKB-UniRule"/>
</dbReference>
<feature type="binding site" evidence="8">
    <location>
        <position position="278"/>
    </location>
    <ligand>
        <name>L-glutamine</name>
        <dbReference type="ChEBI" id="CHEBI:58359"/>
    </ligand>
</feature>
<dbReference type="NCBIfam" id="NF009475">
    <property type="entry name" value="PRK12838.1"/>
    <property type="match status" value="1"/>
</dbReference>
<dbReference type="CDD" id="cd01744">
    <property type="entry name" value="GATase1_CPSase"/>
    <property type="match status" value="1"/>
</dbReference>
<evidence type="ECO:0000313" key="11">
    <source>
        <dbReference type="Proteomes" id="UP000439752"/>
    </source>
</evidence>
<dbReference type="UniPathway" id="UPA00070">
    <property type="reaction ID" value="UER00115"/>
</dbReference>
<dbReference type="SMART" id="SM01097">
    <property type="entry name" value="CPSase_sm_chain"/>
    <property type="match status" value="1"/>
</dbReference>
<keyword evidence="4 8" id="KW-0547">Nucleotide-binding</keyword>
<dbReference type="GO" id="GO:0006207">
    <property type="term" value="P:'de novo' pyrimidine nucleobase biosynthetic process"/>
    <property type="evidence" value="ECO:0007669"/>
    <property type="project" value="InterPro"/>
</dbReference>
<protein>
    <recommendedName>
        <fullName evidence="8">Carbamoyl phosphate synthase small chain</fullName>
        <ecNumber evidence="8">6.3.5.5</ecNumber>
    </recommendedName>
    <alternativeName>
        <fullName evidence="8">Carbamoyl phosphate synthetase glutamine chain</fullName>
    </alternativeName>
</protein>
<organism evidence="10 11">
    <name type="scientific">Exiguobacterium oxidotolerans</name>
    <dbReference type="NCBI Taxonomy" id="223958"/>
    <lineage>
        <taxon>Bacteria</taxon>
        <taxon>Bacillati</taxon>
        <taxon>Bacillota</taxon>
        <taxon>Bacilli</taxon>
        <taxon>Bacillales</taxon>
        <taxon>Bacillales Family XII. Incertae Sedis</taxon>
        <taxon>Exiguobacterium</taxon>
    </lineage>
</organism>
<dbReference type="InterPro" id="IPR002474">
    <property type="entry name" value="CarbamoylP_synth_ssu_N"/>
</dbReference>
<keyword evidence="6 8" id="KW-0315">Glutamine amidotransferase</keyword>
<keyword evidence="11" id="KW-1185">Reference proteome</keyword>
<evidence type="ECO:0000256" key="4">
    <source>
        <dbReference type="ARBA" id="ARBA00022741"/>
    </source>
</evidence>
<dbReference type="PRINTS" id="PR00099">
    <property type="entry name" value="CPSGATASE"/>
</dbReference>
<feature type="region of interest" description="CPSase" evidence="8">
    <location>
        <begin position="1"/>
        <end position="161"/>
    </location>
</feature>
<sequence length="351" mass="37864">MNGIGTLTLANGTTYSGELVGTSSAKGEVVFFTGMTGYQEVLTDPSYRGQILVFTYPLIGQYGIAHDEAESNQIQVAGVIVQTLAQNGARTDFADWLAEADIPVLTGVDTRALVHQLRSSGDQMGSIEADVLHDEKRHQTGIASVSVQTMKTYELENADGHIVCLDYGVKKSMIEALLARGMRVTVVPFDTEASAIKRLQPDGLLFSNGPGNPDQLEPFLLEIKQLAMDYPTLGICMGHQIIAKAFGCQITKQHHGHRGANHPVRHLASGRVFMTSQNHGYVVEAESVAASELVTAYEHINDGSIEGLIHPSQPIMTVQFHPEANPGPTEAMVVFDQFVASVLSQEVAHVG</sequence>
<dbReference type="Gene3D" id="3.50.30.20">
    <property type="entry name" value="Carbamoyl-phosphate synthase small subunit, N-terminal domain"/>
    <property type="match status" value="1"/>
</dbReference>
<comment type="function">
    <text evidence="8">Small subunit of the glutamine-dependent carbamoyl phosphate synthetase (CPSase). CPSase catalyzes the formation of carbamoyl phosphate from the ammonia moiety of glutamine, carbonate, and phosphate donated by ATP, constituting the first step of 2 biosynthetic pathways, one leading to arginine and/or urea and the other to pyrimidine nucleotides. The small subunit (glutamine amidotransferase) binds and cleaves glutamine to supply the large subunit with the substrate ammonia.</text>
</comment>
<evidence type="ECO:0000313" key="10">
    <source>
        <dbReference type="EMBL" id="VWX33349.1"/>
    </source>
</evidence>
<dbReference type="PRINTS" id="PR00097">
    <property type="entry name" value="ANTSNTHASEII"/>
</dbReference>
<feature type="domain" description="Carbamoyl-phosphate synthase small subunit N-terminal" evidence="9">
    <location>
        <begin position="3"/>
        <end position="128"/>
    </location>
</feature>
<dbReference type="PROSITE" id="PS51273">
    <property type="entry name" value="GATASE_TYPE_1"/>
    <property type="match status" value="1"/>
</dbReference>
<comment type="pathway">
    <text evidence="8">Pyrimidine metabolism; UMP biosynthesis via de novo pathway; (S)-dihydroorotate from bicarbonate: step 1/3.</text>
</comment>
<comment type="pathway">
    <text evidence="1 8">Amino-acid biosynthesis; L-arginine biosynthesis; carbamoyl phosphate from bicarbonate: step 1/1.</text>
</comment>
<dbReference type="SUPFAM" id="SSF52021">
    <property type="entry name" value="Carbamoyl phosphate synthetase, small subunit N-terminal domain"/>
    <property type="match status" value="1"/>
</dbReference>
<dbReference type="EMBL" id="CABWKQ010000003">
    <property type="protein sequence ID" value="VWX33349.1"/>
    <property type="molecule type" value="Genomic_DNA"/>
</dbReference>
<keyword evidence="8" id="KW-0665">Pyrimidine biosynthesis</keyword>
<dbReference type="GO" id="GO:0004359">
    <property type="term" value="F:glutaminase activity"/>
    <property type="evidence" value="ECO:0007669"/>
    <property type="project" value="RHEA"/>
</dbReference>
<feature type="active site" evidence="8">
    <location>
        <position position="323"/>
    </location>
</feature>
<dbReference type="InterPro" id="IPR035686">
    <property type="entry name" value="CPSase_GATase1"/>
</dbReference>
<comment type="catalytic activity">
    <reaction evidence="8">
        <text>L-glutamine + H2O = L-glutamate + NH4(+)</text>
        <dbReference type="Rhea" id="RHEA:15889"/>
        <dbReference type="ChEBI" id="CHEBI:15377"/>
        <dbReference type="ChEBI" id="CHEBI:28938"/>
        <dbReference type="ChEBI" id="CHEBI:29985"/>
        <dbReference type="ChEBI" id="CHEBI:58359"/>
    </reaction>
</comment>
<comment type="subunit">
    <text evidence="8">Composed of two chains; the small (or glutamine) chain promotes the hydrolysis of glutamine to ammonia, which is used by the large (or ammonia) chain to synthesize carbamoyl phosphate. Tetramer of heterodimers (alpha,beta)4.</text>
</comment>
<evidence type="ECO:0000256" key="3">
    <source>
        <dbReference type="ARBA" id="ARBA00022598"/>
    </source>
</evidence>
<keyword evidence="8" id="KW-0028">Amino-acid biosynthesis</keyword>
<comment type="similarity">
    <text evidence="2 8">Belongs to the CarA family.</text>
</comment>
<dbReference type="Gene3D" id="3.40.50.880">
    <property type="match status" value="1"/>
</dbReference>
<feature type="binding site" evidence="8">
    <location>
        <position position="209"/>
    </location>
    <ligand>
        <name>L-glutamine</name>
        <dbReference type="ChEBI" id="CHEBI:58359"/>
    </ligand>
</feature>
<gene>
    <name evidence="8 10" type="primary">carA</name>
    <name evidence="10" type="ORF">EXIGUO9Y_110150</name>
</gene>
<dbReference type="InterPro" id="IPR050472">
    <property type="entry name" value="Anth_synth/Amidotransfase"/>
</dbReference>
<dbReference type="SUPFAM" id="SSF52317">
    <property type="entry name" value="Class I glutamine amidotransferase-like"/>
    <property type="match status" value="1"/>
</dbReference>
<dbReference type="InterPro" id="IPR006274">
    <property type="entry name" value="CarbamoylP_synth_ssu"/>
</dbReference>
<feature type="active site" evidence="8">
    <location>
        <position position="321"/>
    </location>
</feature>
<feature type="binding site" evidence="8">
    <location>
        <position position="240"/>
    </location>
    <ligand>
        <name>L-glutamine</name>
        <dbReference type="ChEBI" id="CHEBI:58359"/>
    </ligand>
</feature>
<dbReference type="AlphaFoldDB" id="A0A653I311"/>
<accession>A0A653I311</accession>
<dbReference type="PANTHER" id="PTHR43418">
    <property type="entry name" value="MULTIFUNCTIONAL TRYPTOPHAN BIOSYNTHESIS PROTEIN-RELATED"/>
    <property type="match status" value="1"/>
</dbReference>
<dbReference type="PANTHER" id="PTHR43418:SF7">
    <property type="entry name" value="CARBAMOYL-PHOSPHATE SYNTHASE SMALL CHAIN"/>
    <property type="match status" value="1"/>
</dbReference>
<evidence type="ECO:0000259" key="9">
    <source>
        <dbReference type="SMART" id="SM01097"/>
    </source>
</evidence>
<dbReference type="NCBIfam" id="TIGR01368">
    <property type="entry name" value="CPSaseIIsmall"/>
    <property type="match status" value="1"/>
</dbReference>
<feature type="active site" description="Nucleophile" evidence="8">
    <location>
        <position position="236"/>
    </location>
</feature>
<dbReference type="Pfam" id="PF00117">
    <property type="entry name" value="GATase"/>
    <property type="match status" value="1"/>
</dbReference>
<dbReference type="RefSeq" id="WP_159172759.1">
    <property type="nucleotide sequence ID" value="NZ_LR732308.1"/>
</dbReference>
<dbReference type="UniPathway" id="UPA00068">
    <property type="reaction ID" value="UER00171"/>
</dbReference>
<dbReference type="GO" id="GO:0006541">
    <property type="term" value="P:glutamine metabolic process"/>
    <property type="evidence" value="ECO:0007669"/>
    <property type="project" value="InterPro"/>
</dbReference>
<dbReference type="Pfam" id="PF00988">
    <property type="entry name" value="CPSase_sm_chain"/>
    <property type="match status" value="1"/>
</dbReference>
<dbReference type="GO" id="GO:0004088">
    <property type="term" value="F:carbamoyl-phosphate synthase (glutamine-hydrolyzing) activity"/>
    <property type="evidence" value="ECO:0007669"/>
    <property type="project" value="UniProtKB-UniRule"/>
</dbReference>
<evidence type="ECO:0000256" key="1">
    <source>
        <dbReference type="ARBA" id="ARBA00005077"/>
    </source>
</evidence>
<evidence type="ECO:0000256" key="2">
    <source>
        <dbReference type="ARBA" id="ARBA00007800"/>
    </source>
</evidence>
<dbReference type="Proteomes" id="UP000439752">
    <property type="component" value="Unassembled WGS sequence"/>
</dbReference>
<proteinExistence type="inferred from homology"/>
<name>A0A653I311_9BACL</name>
<dbReference type="HAMAP" id="MF_01209">
    <property type="entry name" value="CPSase_S_chain"/>
    <property type="match status" value="1"/>
</dbReference>
<comment type="catalytic activity">
    <reaction evidence="7 8">
        <text>hydrogencarbonate + L-glutamine + 2 ATP + H2O = carbamoyl phosphate + L-glutamate + 2 ADP + phosphate + 2 H(+)</text>
        <dbReference type="Rhea" id="RHEA:18633"/>
        <dbReference type="ChEBI" id="CHEBI:15377"/>
        <dbReference type="ChEBI" id="CHEBI:15378"/>
        <dbReference type="ChEBI" id="CHEBI:17544"/>
        <dbReference type="ChEBI" id="CHEBI:29985"/>
        <dbReference type="ChEBI" id="CHEBI:30616"/>
        <dbReference type="ChEBI" id="CHEBI:43474"/>
        <dbReference type="ChEBI" id="CHEBI:58228"/>
        <dbReference type="ChEBI" id="CHEBI:58359"/>
        <dbReference type="ChEBI" id="CHEBI:456216"/>
        <dbReference type="EC" id="6.3.5.5"/>
    </reaction>
</comment>
<keyword evidence="5 8" id="KW-0067">ATP-binding</keyword>
<evidence type="ECO:0000256" key="6">
    <source>
        <dbReference type="ARBA" id="ARBA00022962"/>
    </source>
</evidence>
<feature type="binding site" evidence="8">
    <location>
        <position position="211"/>
    </location>
    <ligand>
        <name>L-glutamine</name>
        <dbReference type="ChEBI" id="CHEBI:58359"/>
    </ligand>
</feature>
<feature type="binding site" evidence="8">
    <location>
        <position position="280"/>
    </location>
    <ligand>
        <name>L-glutamine</name>
        <dbReference type="ChEBI" id="CHEBI:58359"/>
    </ligand>
</feature>
<dbReference type="EC" id="6.3.5.5" evidence="8"/>
<keyword evidence="8" id="KW-0055">Arginine biosynthesis</keyword>
<feature type="binding site" evidence="8">
    <location>
        <position position="281"/>
    </location>
    <ligand>
        <name>L-glutamine</name>
        <dbReference type="ChEBI" id="CHEBI:58359"/>
    </ligand>
</feature>
<keyword evidence="3 8" id="KW-0436">Ligase</keyword>
<reference evidence="10 11" key="1">
    <citation type="submission" date="2019-10" db="EMBL/GenBank/DDBJ databases">
        <authorList>
            <person name="Karimi E."/>
        </authorList>
    </citation>
    <scope>NUCLEOTIDE SEQUENCE [LARGE SCALE GENOMIC DNA]</scope>
    <source>
        <strain evidence="10">Exiguobacterium sp. 9Y</strain>
    </source>
</reference>
<dbReference type="InterPro" id="IPR036480">
    <property type="entry name" value="CarbP_synth_ssu_N_sf"/>
</dbReference>